<sequence>MLKSVTAAFKVRPALNLGSRKKMVFMAHWSRTIKAAERRSPAAHLTHRAASCSGLGPKPPETFDCLASNWDFNKKSYDSLSIQRMYPILTFLLFYIDNRNAMSNKSSSSVIPHQQLMFRRKNKLTSALGSRNSDSVFRIRKMSVSGQP</sequence>
<proteinExistence type="predicted"/>
<evidence type="ECO:0000313" key="1">
    <source>
        <dbReference type="EMBL" id="GBP79189.1"/>
    </source>
</evidence>
<dbReference type="EMBL" id="BGZK01001404">
    <property type="protein sequence ID" value="GBP79189.1"/>
    <property type="molecule type" value="Genomic_DNA"/>
</dbReference>
<name>A0A4C1YX03_EUMVA</name>
<accession>A0A4C1YX03</accession>
<dbReference type="AlphaFoldDB" id="A0A4C1YX03"/>
<organism evidence="1 2">
    <name type="scientific">Eumeta variegata</name>
    <name type="common">Bagworm moth</name>
    <name type="synonym">Eumeta japonica</name>
    <dbReference type="NCBI Taxonomy" id="151549"/>
    <lineage>
        <taxon>Eukaryota</taxon>
        <taxon>Metazoa</taxon>
        <taxon>Ecdysozoa</taxon>
        <taxon>Arthropoda</taxon>
        <taxon>Hexapoda</taxon>
        <taxon>Insecta</taxon>
        <taxon>Pterygota</taxon>
        <taxon>Neoptera</taxon>
        <taxon>Endopterygota</taxon>
        <taxon>Lepidoptera</taxon>
        <taxon>Glossata</taxon>
        <taxon>Ditrysia</taxon>
        <taxon>Tineoidea</taxon>
        <taxon>Psychidae</taxon>
        <taxon>Oiketicinae</taxon>
        <taxon>Eumeta</taxon>
    </lineage>
</organism>
<gene>
    <name evidence="1" type="ORF">EVAR_53055_1</name>
</gene>
<keyword evidence="2" id="KW-1185">Reference proteome</keyword>
<evidence type="ECO:0000313" key="2">
    <source>
        <dbReference type="Proteomes" id="UP000299102"/>
    </source>
</evidence>
<dbReference type="Proteomes" id="UP000299102">
    <property type="component" value="Unassembled WGS sequence"/>
</dbReference>
<protein>
    <submittedName>
        <fullName evidence="1">Uncharacterized protein</fullName>
    </submittedName>
</protein>
<comment type="caution">
    <text evidence="1">The sequence shown here is derived from an EMBL/GenBank/DDBJ whole genome shotgun (WGS) entry which is preliminary data.</text>
</comment>
<reference evidence="1 2" key="1">
    <citation type="journal article" date="2019" name="Commun. Biol.">
        <title>The bagworm genome reveals a unique fibroin gene that provides high tensile strength.</title>
        <authorList>
            <person name="Kono N."/>
            <person name="Nakamura H."/>
            <person name="Ohtoshi R."/>
            <person name="Tomita M."/>
            <person name="Numata K."/>
            <person name="Arakawa K."/>
        </authorList>
    </citation>
    <scope>NUCLEOTIDE SEQUENCE [LARGE SCALE GENOMIC DNA]</scope>
</reference>